<proteinExistence type="predicted"/>
<protein>
    <submittedName>
        <fullName evidence="1">Uncharacterized protein</fullName>
    </submittedName>
</protein>
<sequence length="183" mass="20255">MYTLSSMSLLRLPFKRSVISSHKTLLALNASGTRRAAACSGDECGAINLQLFQHSKQSECGRLRLRDWNASRFIAEDSRTDSQLIICWCRQRSNYSTPGTFLQHATSVLLKNLTHSVTRHAAATVIAFHVQVEKCSLCLSIRLAIGGFIRNTATGQNLTNLPHRVQLTHQIAGDIFFTPNVTG</sequence>
<comment type="caution">
    <text evidence="1">The sequence shown here is derived from an EMBL/GenBank/DDBJ whole genome shotgun (WGS) entry which is preliminary data.</text>
</comment>
<name>A0A8T0GC67_CERPU</name>
<organism evidence="1 2">
    <name type="scientific">Ceratodon purpureus</name>
    <name type="common">Fire moss</name>
    <name type="synonym">Dicranum purpureum</name>
    <dbReference type="NCBI Taxonomy" id="3225"/>
    <lineage>
        <taxon>Eukaryota</taxon>
        <taxon>Viridiplantae</taxon>
        <taxon>Streptophyta</taxon>
        <taxon>Embryophyta</taxon>
        <taxon>Bryophyta</taxon>
        <taxon>Bryophytina</taxon>
        <taxon>Bryopsida</taxon>
        <taxon>Dicranidae</taxon>
        <taxon>Pseudoditrichales</taxon>
        <taxon>Ditrichaceae</taxon>
        <taxon>Ceratodon</taxon>
    </lineage>
</organism>
<gene>
    <name evidence="1" type="ORF">KC19_11G043400</name>
</gene>
<evidence type="ECO:0000313" key="1">
    <source>
        <dbReference type="EMBL" id="KAG0556315.1"/>
    </source>
</evidence>
<dbReference type="AlphaFoldDB" id="A0A8T0GC67"/>
<keyword evidence="2" id="KW-1185">Reference proteome</keyword>
<dbReference type="EMBL" id="CM026432">
    <property type="protein sequence ID" value="KAG0556315.1"/>
    <property type="molecule type" value="Genomic_DNA"/>
</dbReference>
<dbReference type="Proteomes" id="UP000822688">
    <property type="component" value="Chromosome 11"/>
</dbReference>
<accession>A0A8T0GC67</accession>
<evidence type="ECO:0000313" key="2">
    <source>
        <dbReference type="Proteomes" id="UP000822688"/>
    </source>
</evidence>
<reference evidence="1 2" key="1">
    <citation type="submission" date="2020-06" db="EMBL/GenBank/DDBJ databases">
        <title>WGS assembly of Ceratodon purpureus strain R40.</title>
        <authorList>
            <person name="Carey S.B."/>
            <person name="Jenkins J."/>
            <person name="Shu S."/>
            <person name="Lovell J.T."/>
            <person name="Sreedasyam A."/>
            <person name="Maumus F."/>
            <person name="Tiley G.P."/>
            <person name="Fernandez-Pozo N."/>
            <person name="Barry K."/>
            <person name="Chen C."/>
            <person name="Wang M."/>
            <person name="Lipzen A."/>
            <person name="Daum C."/>
            <person name="Saski C.A."/>
            <person name="Payton A.C."/>
            <person name="Mcbreen J.C."/>
            <person name="Conrad R.E."/>
            <person name="Kollar L.M."/>
            <person name="Olsson S."/>
            <person name="Huttunen S."/>
            <person name="Landis J.B."/>
            <person name="Wickett N.J."/>
            <person name="Johnson M.G."/>
            <person name="Rensing S.A."/>
            <person name="Grimwood J."/>
            <person name="Schmutz J."/>
            <person name="Mcdaniel S.F."/>
        </authorList>
    </citation>
    <scope>NUCLEOTIDE SEQUENCE [LARGE SCALE GENOMIC DNA]</scope>
    <source>
        <strain evidence="1 2">R40</strain>
    </source>
</reference>